<feature type="compositionally biased region" description="Low complexity" evidence="4">
    <location>
        <begin position="587"/>
        <end position="610"/>
    </location>
</feature>
<dbReference type="PANTHER" id="PTHR42749:SF1">
    <property type="entry name" value="CELL SHAPE-DETERMINING PROTEIN MREB"/>
    <property type="match status" value="1"/>
</dbReference>
<dbReference type="SUPFAM" id="SSF53067">
    <property type="entry name" value="Actin-like ATPase domain"/>
    <property type="match status" value="1"/>
</dbReference>
<dbReference type="Pfam" id="PF00012">
    <property type="entry name" value="HSP70"/>
    <property type="match status" value="1"/>
</dbReference>
<feature type="transmembrane region" description="Helical" evidence="5">
    <location>
        <begin position="490"/>
        <end position="510"/>
    </location>
</feature>
<keyword evidence="7" id="KW-1185">Reference proteome</keyword>
<evidence type="ECO:0000256" key="4">
    <source>
        <dbReference type="SAM" id="MobiDB-lite"/>
    </source>
</evidence>
<evidence type="ECO:0000256" key="2">
    <source>
        <dbReference type="ARBA" id="ARBA00022840"/>
    </source>
</evidence>
<reference evidence="6 7" key="1">
    <citation type="submission" date="2018-09" db="EMBL/GenBank/DDBJ databases">
        <authorList>
            <person name="Tagini F."/>
        </authorList>
    </citation>
    <scope>NUCLEOTIDE SEQUENCE [LARGE SCALE GENOMIC DNA]</scope>
    <source>
        <strain evidence="6 7">MK136</strain>
    </source>
</reference>
<dbReference type="RefSeq" id="WP_122525294.1">
    <property type="nucleotide sequence ID" value="NZ_UPHP01000043.1"/>
</dbReference>
<dbReference type="GO" id="GO:0005524">
    <property type="term" value="F:ATP binding"/>
    <property type="evidence" value="ECO:0007669"/>
    <property type="project" value="UniProtKB-KW"/>
</dbReference>
<evidence type="ECO:0000256" key="3">
    <source>
        <dbReference type="ARBA" id="ARBA00023186"/>
    </source>
</evidence>
<dbReference type="Gene3D" id="3.30.420.40">
    <property type="match status" value="2"/>
</dbReference>
<keyword evidence="5" id="KW-0472">Membrane</keyword>
<dbReference type="EMBL" id="UPHP01000043">
    <property type="protein sequence ID" value="VBA37205.1"/>
    <property type="molecule type" value="Genomic_DNA"/>
</dbReference>
<dbReference type="InterPro" id="IPR043129">
    <property type="entry name" value="ATPase_NBD"/>
</dbReference>
<evidence type="ECO:0000313" key="7">
    <source>
        <dbReference type="Proteomes" id="UP000273307"/>
    </source>
</evidence>
<keyword evidence="1" id="KW-0547">Nucleotide-binding</keyword>
<accession>A0A498PYP1</accession>
<proteinExistence type="predicted"/>
<feature type="compositionally biased region" description="Low complexity" evidence="4">
    <location>
        <begin position="544"/>
        <end position="579"/>
    </location>
</feature>
<keyword evidence="5" id="KW-0812">Transmembrane</keyword>
<protein>
    <submittedName>
        <fullName evidence="6">Chaperone protein DnaK</fullName>
    </submittedName>
</protein>
<dbReference type="Proteomes" id="UP000273307">
    <property type="component" value="Unassembled WGS sequence"/>
</dbReference>
<keyword evidence="5" id="KW-1133">Transmembrane helix</keyword>
<evidence type="ECO:0000256" key="5">
    <source>
        <dbReference type="SAM" id="Phobius"/>
    </source>
</evidence>
<organism evidence="6 7">
    <name type="scientific">Mycobacterium attenuatum</name>
    <dbReference type="NCBI Taxonomy" id="2341086"/>
    <lineage>
        <taxon>Bacteria</taxon>
        <taxon>Bacillati</taxon>
        <taxon>Actinomycetota</taxon>
        <taxon>Actinomycetes</taxon>
        <taxon>Mycobacteriales</taxon>
        <taxon>Mycobacteriaceae</taxon>
        <taxon>Mycobacterium</taxon>
    </lineage>
</organism>
<keyword evidence="3" id="KW-0143">Chaperone</keyword>
<dbReference type="OrthoDB" id="5173286at2"/>
<keyword evidence="2" id="KW-0067">ATP-binding</keyword>
<evidence type="ECO:0000256" key="1">
    <source>
        <dbReference type="ARBA" id="ARBA00022741"/>
    </source>
</evidence>
<name>A0A498PYP1_9MYCO</name>
<dbReference type="PANTHER" id="PTHR42749">
    <property type="entry name" value="CELL SHAPE-DETERMINING PROTEIN MREB"/>
    <property type="match status" value="1"/>
</dbReference>
<dbReference type="InterPro" id="IPR013126">
    <property type="entry name" value="Hsp_70_fam"/>
</dbReference>
<dbReference type="Gene3D" id="3.90.640.10">
    <property type="entry name" value="Actin, Chain A, domain 4"/>
    <property type="match status" value="1"/>
</dbReference>
<feature type="compositionally biased region" description="Low complexity" evidence="4">
    <location>
        <begin position="630"/>
        <end position="645"/>
    </location>
</feature>
<dbReference type="PRINTS" id="PR01217">
    <property type="entry name" value="PRICHEXTENSN"/>
</dbReference>
<evidence type="ECO:0000313" key="6">
    <source>
        <dbReference type="EMBL" id="VBA37205.1"/>
    </source>
</evidence>
<gene>
    <name evidence="6" type="primary">dnaK_6</name>
    <name evidence="6" type="ORF">LAUMK136_01808</name>
</gene>
<dbReference type="AlphaFoldDB" id="A0A498PYP1"/>
<dbReference type="GO" id="GO:0140662">
    <property type="term" value="F:ATP-dependent protein folding chaperone"/>
    <property type="evidence" value="ECO:0007669"/>
    <property type="project" value="InterPro"/>
</dbReference>
<feature type="region of interest" description="Disordered" evidence="4">
    <location>
        <begin position="522"/>
        <end position="645"/>
    </location>
</feature>
<sequence length="645" mass="65294">MTDPLGLSIGVANLVAARTGSAPVTRSCALTLFSDRAPEVGTPEENANVGGSGLTLSGFVERVGDADPLTAADGSTHSGEALTAVALDAMAGTVGYGAPVAIAVPGHWGEHQVGALREALRGHPALAPGAIPPAFICDATAALAALYAKPGFPNDGIVVLCDFGSSGSSVTLADAASNFRQIAPTLRYPEFSGNQLDQMILRHLAQHTADGRDADGTAPLVPLSRRLAQCRSAKEQLSAATVAVITAEIPGIGEDIRLTRTGFEDLISQPLQQFVSCVEEVLQRNQIPKGRLAAIATVGGGASIPLITNRLSERLQVPVVTTAQPRLNAAIGAAVLAQMRSSAAGTPAVGAVVGDATVGTGPEAAAATEGVSAAVAPTEVVPSAWAVGARRTAAGEAAVDGDQSATYRALAWSQEAAGDLPIPAPHPGQAGHADQYAADQYAAGQAGHADQYAADQYAADSAGQAVGAEHPPVHSDATAQRTHWYGRSTVLIGVTGAAAVALVIAAVLAVKFGAAHSKPVNHTRMVTPPVESSRLEPAPPPPSTTVAVTPSNTEPTESVTPPATTVATTQQPATTYPTTRPSPNPTTYPTTGYPTTPSYPTTTPYPANPNATPPNPSVGKSAAPTPPPITTTLVPVRPTVNPANP</sequence>